<dbReference type="GO" id="GO:0003677">
    <property type="term" value="F:DNA binding"/>
    <property type="evidence" value="ECO:0007669"/>
    <property type="project" value="InterPro"/>
</dbReference>
<dbReference type="SMART" id="SM00891">
    <property type="entry name" value="ERCC4"/>
    <property type="match status" value="1"/>
</dbReference>
<reference evidence="3" key="1">
    <citation type="journal article" date="2020" name="Nature">
        <title>Giant virus diversity and host interactions through global metagenomics.</title>
        <authorList>
            <person name="Schulz F."/>
            <person name="Roux S."/>
            <person name="Paez-Espino D."/>
            <person name="Jungbluth S."/>
            <person name="Walsh D.A."/>
            <person name="Denef V.J."/>
            <person name="McMahon K.D."/>
            <person name="Konstantinidis K.T."/>
            <person name="Eloe-Fadrosh E.A."/>
            <person name="Kyrpides N.C."/>
            <person name="Woyke T."/>
        </authorList>
    </citation>
    <scope>NUCLEOTIDE SEQUENCE</scope>
    <source>
        <strain evidence="3">GVMAG-M-3300024258-28</strain>
    </source>
</reference>
<dbReference type="GO" id="GO:0005634">
    <property type="term" value="C:nucleus"/>
    <property type="evidence" value="ECO:0007669"/>
    <property type="project" value="TreeGrafter"/>
</dbReference>
<dbReference type="GO" id="GO:0000727">
    <property type="term" value="P:double-strand break repair via break-induced replication"/>
    <property type="evidence" value="ECO:0007669"/>
    <property type="project" value="TreeGrafter"/>
</dbReference>
<feature type="domain" description="ERCC4" evidence="2">
    <location>
        <begin position="2"/>
        <end position="97"/>
    </location>
</feature>
<evidence type="ECO:0000259" key="2">
    <source>
        <dbReference type="SMART" id="SM00891"/>
    </source>
</evidence>
<dbReference type="EMBL" id="MN740219">
    <property type="protein sequence ID" value="QHT94350.1"/>
    <property type="molecule type" value="Genomic_DNA"/>
</dbReference>
<dbReference type="InterPro" id="IPR006166">
    <property type="entry name" value="ERCC4_domain"/>
</dbReference>
<dbReference type="GO" id="GO:0048476">
    <property type="term" value="C:Holliday junction resolvase complex"/>
    <property type="evidence" value="ECO:0007669"/>
    <property type="project" value="TreeGrafter"/>
</dbReference>
<dbReference type="GO" id="GO:0006308">
    <property type="term" value="P:DNA catabolic process"/>
    <property type="evidence" value="ECO:0007669"/>
    <property type="project" value="InterPro"/>
</dbReference>
<proteinExistence type="predicted"/>
<dbReference type="GO" id="GO:0008821">
    <property type="term" value="F:crossover junction DNA endonuclease activity"/>
    <property type="evidence" value="ECO:0007669"/>
    <property type="project" value="InterPro"/>
</dbReference>
<dbReference type="GO" id="GO:0031573">
    <property type="term" value="P:mitotic intra-S DNA damage checkpoint signaling"/>
    <property type="evidence" value="ECO:0007669"/>
    <property type="project" value="TreeGrafter"/>
</dbReference>
<dbReference type="InterPro" id="IPR047416">
    <property type="entry name" value="XPF_nuclease_Mus81"/>
</dbReference>
<dbReference type="InterPro" id="IPR033309">
    <property type="entry name" value="Mus81"/>
</dbReference>
<protein>
    <recommendedName>
        <fullName evidence="2">ERCC4 domain-containing protein</fullName>
    </recommendedName>
</protein>
<dbReference type="GO" id="GO:0000712">
    <property type="term" value="P:resolution of meiotic recombination intermediates"/>
    <property type="evidence" value="ECO:0007669"/>
    <property type="project" value="TreeGrafter"/>
</dbReference>
<dbReference type="GO" id="GO:0048257">
    <property type="term" value="F:3'-flap endonuclease activity"/>
    <property type="evidence" value="ECO:0007669"/>
    <property type="project" value="TreeGrafter"/>
</dbReference>
<organism evidence="3">
    <name type="scientific">viral metagenome</name>
    <dbReference type="NCBI Taxonomy" id="1070528"/>
    <lineage>
        <taxon>unclassified sequences</taxon>
        <taxon>metagenomes</taxon>
        <taxon>organismal metagenomes</taxon>
    </lineage>
</organism>
<dbReference type="SUPFAM" id="SSF52980">
    <property type="entry name" value="Restriction endonuclease-like"/>
    <property type="match status" value="1"/>
</dbReference>
<dbReference type="InterPro" id="IPR011335">
    <property type="entry name" value="Restrct_endonuc-II-like"/>
</dbReference>
<dbReference type="AlphaFoldDB" id="A0A6C0IP40"/>
<dbReference type="CDD" id="cd20074">
    <property type="entry name" value="XPF_nuclease_Mus81"/>
    <property type="match status" value="1"/>
</dbReference>
<evidence type="ECO:0000256" key="1">
    <source>
        <dbReference type="ARBA" id="ARBA00022801"/>
    </source>
</evidence>
<accession>A0A6C0IP40</accession>
<dbReference type="Gene3D" id="3.40.50.10130">
    <property type="match status" value="1"/>
</dbReference>
<dbReference type="PANTHER" id="PTHR13451:SF0">
    <property type="entry name" value="CROSSOVER JUNCTION ENDONUCLEASE MUS81"/>
    <property type="match status" value="1"/>
</dbReference>
<keyword evidence="1" id="KW-0378">Hydrolase</keyword>
<dbReference type="Pfam" id="PF02732">
    <property type="entry name" value="ERCC4"/>
    <property type="match status" value="1"/>
</dbReference>
<sequence length="272" mass="31681">MKIIIDIREQKLYDQCWSILCSQPTPTTIQLEKDTLTLGDIHIKTDDDIDVLIIERKTFPDLISSIKDGRYEEQSYRLLNTLSMPPHSIVYLLEGRLSDVRTEQEKKTAYSAMTSLQFFKGFSIQRTSTVRETAEWLLYISEKIERDFSKGKVPYYLTPPFQRLFKNKQTDHSDQSVENVIIPETEYVSVIKKTKKDNITPDNIGQIMLCQIPGISSTTAIAVMKDFQDFPSFYQHLQQNPDFLEEVQYDCKGKLRKINKNCIENIKKFLLT</sequence>
<evidence type="ECO:0000313" key="3">
    <source>
        <dbReference type="EMBL" id="QHT94350.1"/>
    </source>
</evidence>
<name>A0A6C0IP40_9ZZZZ</name>
<dbReference type="PANTHER" id="PTHR13451">
    <property type="entry name" value="CLASS II CROSSOVER JUNCTION ENDONUCLEASE MUS81"/>
    <property type="match status" value="1"/>
</dbReference>